<dbReference type="PANTHER" id="PTHR48106">
    <property type="entry name" value="QUINONE OXIDOREDUCTASE PIG3-RELATED"/>
    <property type="match status" value="1"/>
</dbReference>
<evidence type="ECO:0000256" key="2">
    <source>
        <dbReference type="ARBA" id="ARBA00023002"/>
    </source>
</evidence>
<dbReference type="InterPro" id="IPR036291">
    <property type="entry name" value="NAD(P)-bd_dom_sf"/>
</dbReference>
<dbReference type="Pfam" id="PF00107">
    <property type="entry name" value="ADH_zinc_N"/>
    <property type="match status" value="1"/>
</dbReference>
<dbReference type="InterPro" id="IPR013149">
    <property type="entry name" value="ADH-like_C"/>
</dbReference>
<dbReference type="GO" id="GO:0070402">
    <property type="term" value="F:NADPH binding"/>
    <property type="evidence" value="ECO:0007669"/>
    <property type="project" value="TreeGrafter"/>
</dbReference>
<dbReference type="CDD" id="cd08291">
    <property type="entry name" value="ETR_like_1"/>
    <property type="match status" value="1"/>
</dbReference>
<comment type="caution">
    <text evidence="4">The sequence shown here is derived from an EMBL/GenBank/DDBJ whole genome shotgun (WGS) entry which is preliminary data.</text>
</comment>
<dbReference type="Proteomes" id="UP000219327">
    <property type="component" value="Unassembled WGS sequence"/>
</dbReference>
<keyword evidence="2" id="KW-0560">Oxidoreductase</keyword>
<sequence length="379" mass="40429">MALPEQSLQLHSTVLGNGTLQLSLAEVQTPQPGDGDVLIEVAGSPINPSDLGMLFGPADMTTAREETVDGRPSVVADIPEQMMRAMAGRVDQALPPGNEGAGVVVAAGRDPEAQALIGRTVAILGGAMYSQYRVAPARHCLVLNEGTTPAQAASCFVNPLTALGMVETMKMEGHAALIHTAAASNLGQMLVKICQNDGVELVNIVRKQEHVSLLKELGAIHVCNSSDDDFMDRLTDALAETGATLGFDATGGGQLASQILSCMEAAQARRAQGFDRYGSTTHKQVYIYGGLDRNVTTLTRNYGMYWGMGGWLLTPFLQKIGREEADKLRKRVADEIDTTFASSYVKEVSLSEMLTIDSIRVFGLQATGQKYLVNPSLTS</sequence>
<dbReference type="Gene3D" id="3.40.50.720">
    <property type="entry name" value="NAD(P)-binding Rossmann-like Domain"/>
    <property type="match status" value="1"/>
</dbReference>
<dbReference type="InterPro" id="IPR020843">
    <property type="entry name" value="ER"/>
</dbReference>
<proteinExistence type="predicted"/>
<keyword evidence="1" id="KW-0521">NADP</keyword>
<dbReference type="InterPro" id="IPR011032">
    <property type="entry name" value="GroES-like_sf"/>
</dbReference>
<feature type="domain" description="Enoyl reductase (ER)" evidence="3">
    <location>
        <begin position="16"/>
        <end position="373"/>
    </location>
</feature>
<reference evidence="4 5" key="1">
    <citation type="submission" date="2017-08" db="EMBL/GenBank/DDBJ databases">
        <title>Fine stratification of microbial communities through a metagenomic profile of the photic zone.</title>
        <authorList>
            <person name="Haro-Moreno J.M."/>
            <person name="Lopez-Perez M."/>
            <person name="De La Torre J."/>
            <person name="Picazo A."/>
            <person name="Camacho A."/>
            <person name="Rodriguez-Valera F."/>
        </authorList>
    </citation>
    <scope>NUCLEOTIDE SEQUENCE [LARGE SCALE GENOMIC DNA]</scope>
    <source>
        <strain evidence="4">MED-G24</strain>
    </source>
</reference>
<dbReference type="EMBL" id="NTKD01000022">
    <property type="protein sequence ID" value="PDH39580.1"/>
    <property type="molecule type" value="Genomic_DNA"/>
</dbReference>
<dbReference type="AlphaFoldDB" id="A0A2A5WSQ4"/>
<dbReference type="Gene3D" id="3.90.180.10">
    <property type="entry name" value="Medium-chain alcohol dehydrogenases, catalytic domain"/>
    <property type="match status" value="1"/>
</dbReference>
<accession>A0A2A5WSQ4</accession>
<gene>
    <name evidence="4" type="ORF">CNE99_05270</name>
</gene>
<dbReference type="SUPFAM" id="SSF51735">
    <property type="entry name" value="NAD(P)-binding Rossmann-fold domains"/>
    <property type="match status" value="1"/>
</dbReference>
<dbReference type="SUPFAM" id="SSF50129">
    <property type="entry name" value="GroES-like"/>
    <property type="match status" value="1"/>
</dbReference>
<name>A0A2A5WSQ4_9GAMM</name>
<evidence type="ECO:0000313" key="5">
    <source>
        <dbReference type="Proteomes" id="UP000219327"/>
    </source>
</evidence>
<evidence type="ECO:0000259" key="3">
    <source>
        <dbReference type="SMART" id="SM00829"/>
    </source>
</evidence>
<protein>
    <submittedName>
        <fullName evidence="4">NADH oxidase</fullName>
    </submittedName>
</protein>
<dbReference type="GO" id="GO:0016651">
    <property type="term" value="F:oxidoreductase activity, acting on NAD(P)H"/>
    <property type="evidence" value="ECO:0007669"/>
    <property type="project" value="TreeGrafter"/>
</dbReference>
<organism evidence="4 5">
    <name type="scientific">OM182 bacterium MED-G24</name>
    <dbReference type="NCBI Taxonomy" id="1986255"/>
    <lineage>
        <taxon>Bacteria</taxon>
        <taxon>Pseudomonadati</taxon>
        <taxon>Pseudomonadota</taxon>
        <taxon>Gammaproteobacteria</taxon>
        <taxon>OMG group</taxon>
        <taxon>OM182 clade</taxon>
    </lineage>
</organism>
<evidence type="ECO:0000313" key="4">
    <source>
        <dbReference type="EMBL" id="PDH39580.1"/>
    </source>
</evidence>
<dbReference type="PANTHER" id="PTHR48106:SF18">
    <property type="entry name" value="QUINONE OXIDOREDUCTASE PIG3"/>
    <property type="match status" value="1"/>
</dbReference>
<evidence type="ECO:0000256" key="1">
    <source>
        <dbReference type="ARBA" id="ARBA00022857"/>
    </source>
</evidence>
<dbReference type="SMART" id="SM00829">
    <property type="entry name" value="PKS_ER"/>
    <property type="match status" value="1"/>
</dbReference>